<reference evidence="2" key="2">
    <citation type="submission" date="2025-08" db="UniProtKB">
        <authorList>
            <consortium name="Ensembl"/>
        </authorList>
    </citation>
    <scope>IDENTIFICATION</scope>
</reference>
<dbReference type="Pfam" id="PF15179">
    <property type="entry name" value="Myc_target_1"/>
    <property type="match status" value="1"/>
</dbReference>
<dbReference type="EMBL" id="AFYH01242032">
    <property type="status" value="NOT_ANNOTATED_CDS"/>
    <property type="molecule type" value="Genomic_DNA"/>
</dbReference>
<dbReference type="EMBL" id="AFYH01242027">
    <property type="status" value="NOT_ANNOTATED_CDS"/>
    <property type="molecule type" value="Genomic_DNA"/>
</dbReference>
<evidence type="ECO:0000313" key="3">
    <source>
        <dbReference type="Proteomes" id="UP000008672"/>
    </source>
</evidence>
<dbReference type="Proteomes" id="UP000008672">
    <property type="component" value="Unassembled WGS sequence"/>
</dbReference>
<keyword evidence="3" id="KW-1185">Reference proteome</keyword>
<dbReference type="HOGENOM" id="CLU_104680_0_0_1"/>
<organism evidence="2 3">
    <name type="scientific">Latimeria chalumnae</name>
    <name type="common">Coelacanth</name>
    <dbReference type="NCBI Taxonomy" id="7897"/>
    <lineage>
        <taxon>Eukaryota</taxon>
        <taxon>Metazoa</taxon>
        <taxon>Chordata</taxon>
        <taxon>Craniata</taxon>
        <taxon>Vertebrata</taxon>
        <taxon>Euteleostomi</taxon>
        <taxon>Coelacanthiformes</taxon>
        <taxon>Coelacanthidae</taxon>
        <taxon>Latimeria</taxon>
    </lineage>
</organism>
<keyword evidence="1" id="KW-0472">Membrane</keyword>
<dbReference type="OrthoDB" id="9943706at2759"/>
<dbReference type="InParanoid" id="H2ZT26"/>
<dbReference type="PANTHER" id="PTHR14869:SF0">
    <property type="entry name" value="MYC TARGET PROTEIN 1"/>
    <property type="match status" value="1"/>
</dbReference>
<dbReference type="OMA" id="SFWGNNG"/>
<dbReference type="Ensembl" id="ENSLACT00000000549.2">
    <property type="protein sequence ID" value="ENSLACP00000000547.2"/>
    <property type="gene ID" value="ENSLACG00000000486.2"/>
</dbReference>
<dbReference type="EMBL" id="AFYH01242029">
    <property type="status" value="NOT_ANNOTATED_CDS"/>
    <property type="molecule type" value="Genomic_DNA"/>
</dbReference>
<dbReference type="EMBL" id="AFYH01242024">
    <property type="status" value="NOT_ANNOTATED_CDS"/>
    <property type="molecule type" value="Genomic_DNA"/>
</dbReference>
<name>H2ZT26_LATCH</name>
<sequence>MANNTTQSPSELSPNFKDNAIISFCVSAAIGFVLIGFIWAVLTCLSRRKASAHITQTSANSRRSRASANSLVLNRTGFYRNSSYDRRSNLSLASAATLTFQRQVSLEQADPFMRKPSFRASTFHPFMQCNSLPRETDSNQLTLPRSNTASTINADSVTQPESHWSCSSLRTCHSSQTPPPAYETVIKAFQETCT</sequence>
<reference evidence="2" key="3">
    <citation type="submission" date="2025-09" db="UniProtKB">
        <authorList>
            <consortium name="Ensembl"/>
        </authorList>
    </citation>
    <scope>IDENTIFICATION</scope>
</reference>
<dbReference type="InterPro" id="IPR029180">
    <property type="entry name" value="Myc_target_1"/>
</dbReference>
<dbReference type="KEGG" id="lcm:102356979"/>
<dbReference type="PANTHER" id="PTHR14869">
    <property type="entry name" value="MYC TARGET PROTEIN 1"/>
    <property type="match status" value="1"/>
</dbReference>
<keyword evidence="1" id="KW-1133">Transmembrane helix</keyword>
<protein>
    <submittedName>
        <fullName evidence="2">MYC target 1</fullName>
    </submittedName>
</protein>
<keyword evidence="1" id="KW-0812">Transmembrane</keyword>
<reference evidence="3" key="1">
    <citation type="submission" date="2011-08" db="EMBL/GenBank/DDBJ databases">
        <title>The draft genome of Latimeria chalumnae.</title>
        <authorList>
            <person name="Di Palma F."/>
            <person name="Alfoldi J."/>
            <person name="Johnson J."/>
            <person name="Berlin A."/>
            <person name="Gnerre S."/>
            <person name="Jaffe D."/>
            <person name="MacCallum I."/>
            <person name="Young S."/>
            <person name="Walker B.J."/>
            <person name="Lander E."/>
            <person name="Lindblad-Toh K."/>
        </authorList>
    </citation>
    <scope>NUCLEOTIDE SEQUENCE [LARGE SCALE GENOMIC DNA]</scope>
    <source>
        <strain evidence="3">Wild caught</strain>
    </source>
</reference>
<evidence type="ECO:0000313" key="2">
    <source>
        <dbReference type="Ensembl" id="ENSLACP00000000547.2"/>
    </source>
</evidence>
<dbReference type="EMBL" id="AFYH01242033">
    <property type="status" value="NOT_ANNOTATED_CDS"/>
    <property type="molecule type" value="Genomic_DNA"/>
</dbReference>
<dbReference type="FunCoup" id="H2ZT26">
    <property type="interactions" value="523"/>
</dbReference>
<gene>
    <name evidence="2" type="primary">MYCT1</name>
</gene>
<dbReference type="EMBL" id="AFYH01242031">
    <property type="status" value="NOT_ANNOTATED_CDS"/>
    <property type="molecule type" value="Genomic_DNA"/>
</dbReference>
<dbReference type="STRING" id="7897.ENSLACP00000000547"/>
<dbReference type="GO" id="GO:0005654">
    <property type="term" value="C:nucleoplasm"/>
    <property type="evidence" value="ECO:0007669"/>
    <property type="project" value="TreeGrafter"/>
</dbReference>
<dbReference type="EMBL" id="AFYH01242028">
    <property type="status" value="NOT_ANNOTATED_CDS"/>
    <property type="molecule type" value="Genomic_DNA"/>
</dbReference>
<dbReference type="EMBL" id="AFYH01242025">
    <property type="status" value="NOT_ANNOTATED_CDS"/>
    <property type="molecule type" value="Genomic_DNA"/>
</dbReference>
<accession>H2ZT26</accession>
<evidence type="ECO:0000256" key="1">
    <source>
        <dbReference type="SAM" id="Phobius"/>
    </source>
</evidence>
<dbReference type="EMBL" id="AFYH01242026">
    <property type="status" value="NOT_ANNOTATED_CDS"/>
    <property type="molecule type" value="Genomic_DNA"/>
</dbReference>
<proteinExistence type="predicted"/>
<dbReference type="GeneID" id="102356979"/>
<dbReference type="EMBL" id="AFYH01242030">
    <property type="status" value="NOT_ANNOTATED_CDS"/>
    <property type="molecule type" value="Genomic_DNA"/>
</dbReference>
<dbReference type="AlphaFoldDB" id="H2ZT26"/>
<dbReference type="eggNOG" id="ENOG502RXWU">
    <property type="taxonomic scope" value="Eukaryota"/>
</dbReference>
<feature type="transmembrane region" description="Helical" evidence="1">
    <location>
        <begin position="20"/>
        <end position="42"/>
    </location>
</feature>
<dbReference type="GeneTree" id="ENSGT00390000011642"/>